<reference evidence="1" key="1">
    <citation type="submission" date="2014-02" db="EMBL/GenBank/DDBJ databases">
        <authorList>
            <person name="Genoscope - CEA"/>
        </authorList>
    </citation>
    <scope>NUCLEOTIDE SEQUENCE</scope>
    <source>
        <strain evidence="1">LS3</strain>
    </source>
</reference>
<proteinExistence type="predicted"/>
<name>A0A060SXG5_BLAAD</name>
<accession>A0A060SXG5</accession>
<evidence type="ECO:0000313" key="1">
    <source>
        <dbReference type="EMBL" id="CDP33433.1"/>
    </source>
</evidence>
<protein>
    <submittedName>
        <fullName evidence="1">ARAD1A09284p</fullName>
    </submittedName>
</protein>
<reference evidence="1" key="2">
    <citation type="submission" date="2014-06" db="EMBL/GenBank/DDBJ databases">
        <title>The complete genome of Blastobotrys (Arxula) adeninivorans LS3 - a yeast of biotechnological interest.</title>
        <authorList>
            <person name="Kunze G."/>
            <person name="Gaillardin C."/>
            <person name="Czernicka M."/>
            <person name="Durrens P."/>
            <person name="Martin T."/>
            <person name="Boer E."/>
            <person name="Gabaldon T."/>
            <person name="Cruz J."/>
            <person name="Talla E."/>
            <person name="Marck C."/>
            <person name="Goffeau A."/>
            <person name="Barbe V."/>
            <person name="Baret P."/>
            <person name="Baronian K."/>
            <person name="Beier S."/>
            <person name="Bleykasten C."/>
            <person name="Bode R."/>
            <person name="Casaregola S."/>
            <person name="Despons L."/>
            <person name="Fairhead C."/>
            <person name="Giersberg M."/>
            <person name="Gierski P."/>
            <person name="Hahnel U."/>
            <person name="Hartmann A."/>
            <person name="Jankowska D."/>
            <person name="Jubin C."/>
            <person name="Jung P."/>
            <person name="Lafontaine I."/>
            <person name="Leh-Louis V."/>
            <person name="Lemaire M."/>
            <person name="Marcet-Houben M."/>
            <person name="Mascher M."/>
            <person name="Morel G."/>
            <person name="Richard G.-F."/>
            <person name="Riechen J."/>
            <person name="Sacerdot C."/>
            <person name="Sarkar A."/>
            <person name="Savel G."/>
            <person name="Schacherer J."/>
            <person name="Sherman D."/>
            <person name="Straub M.-L."/>
            <person name="Stein N."/>
            <person name="Thierry A."/>
            <person name="Trautwein-Schult A."/>
            <person name="Westhof E."/>
            <person name="Worch S."/>
            <person name="Dujon B."/>
            <person name="Souciet J.-L."/>
            <person name="Wincker P."/>
            <person name="Scholz U."/>
            <person name="Neuveglise N."/>
        </authorList>
    </citation>
    <scope>NUCLEOTIDE SEQUENCE</scope>
    <source>
        <strain evidence="1">LS3</strain>
    </source>
</reference>
<gene>
    <name evidence="1" type="ORF">GNLVRS02_ARAD1A09284g</name>
</gene>
<organism evidence="1">
    <name type="scientific">Blastobotrys adeninivorans</name>
    <name type="common">Yeast</name>
    <name type="synonym">Arxula adeninivorans</name>
    <dbReference type="NCBI Taxonomy" id="409370"/>
    <lineage>
        <taxon>Eukaryota</taxon>
        <taxon>Fungi</taxon>
        <taxon>Dikarya</taxon>
        <taxon>Ascomycota</taxon>
        <taxon>Saccharomycotina</taxon>
        <taxon>Dipodascomycetes</taxon>
        <taxon>Dipodascales</taxon>
        <taxon>Trichomonascaceae</taxon>
        <taxon>Blastobotrys</taxon>
    </lineage>
</organism>
<dbReference type="AlphaFoldDB" id="A0A060SXG5"/>
<sequence length="111" mass="12925">MMNMMGMVALSDTAAQKRCYEYLKKAYEIADTKSKEDTEDAQLFKNQREIIGSTVRLLEPSAGSHFEKKTHMFWTYWDKVRESAVKIVEGQMPGDEVYNKLEELEHGRARK</sequence>
<dbReference type="EMBL" id="HG937691">
    <property type="protein sequence ID" value="CDP33433.1"/>
    <property type="molecule type" value="Genomic_DNA"/>
</dbReference>